<sequence length="772" mass="86583">MPLEGGSSSQSILTASTLAVSHSLSQTLEKTQSQGLDIIVPPWRDKDLPSLPSSDVQLSDPGSSQLHHLTLAQAIKNKMTLPATPDTTAEDDDDDDSDDGWISSGFCRAWSRSGEMRIRGKRSTTSVRDLVERDTTLGKVQIRIRLWKVNTLVGKGSAEVPIEYIEDLLEIQVNPEIYSQKLCDKAWALLVELLRLGYHEATANAILRLPLARRPLFLDTLALHNAYDAPQIPELYQLVQSLQSKQPQLFHRFYNLNTFCFLITPGNHNVPSGSRLLNQFFDKFTEKVRYETGPYGLSLNWNLPTFGECFLNYVLSKRDSKEYVMDIVEHTISFLRPFAVEEPSGIDVAFTLRDSPFIRETKHFHPALPLLHFATHLCYRSSLAARVFIESGLLAIVGQMWVHNFPDTRTRWRRQETTRMRNDMRIGCLMLLGALSSHFPSTRDLADHLLEVYVDTQSMAKFGGCDAWWKGVGLSMGREKDKKVNACLHARLPSLAFEGGSEWSSTPELALFVMEMCVANCVNLCHGHEDGAKGMWEKILDIISQPDTSVESVKTRDAAIRVLFSFAMTPQDYWSPLTSALVNGSRTRSSVVFTTIIKEYLNPVRAPASIPGDLQKFLHALRARAKKDELPIINPIDRFLLLIMDGTYRVGSAQVYLLALREAGMLELVEAVSQGKYDCFGEDPSLGDGSILCFNEYDPITLLQEGGTRKMKYEAMELVTVATMDQYTAPMFIASHGVAKSTQYTVEITPDGCNVRAGYDTMRLIASMHLTF</sequence>
<name>A0AAD5V5Y4_9APHY</name>
<proteinExistence type="predicted"/>
<comment type="caution">
    <text evidence="1">The sequence shown here is derived from an EMBL/GenBank/DDBJ whole genome shotgun (WGS) entry which is preliminary data.</text>
</comment>
<evidence type="ECO:0000313" key="2">
    <source>
        <dbReference type="Proteomes" id="UP001212997"/>
    </source>
</evidence>
<protein>
    <submittedName>
        <fullName evidence="1">Uncharacterized protein</fullName>
    </submittedName>
</protein>
<reference evidence="1" key="1">
    <citation type="submission" date="2022-07" db="EMBL/GenBank/DDBJ databases">
        <title>Genome Sequence of Physisporinus lineatus.</title>
        <authorList>
            <person name="Buettner E."/>
        </authorList>
    </citation>
    <scope>NUCLEOTIDE SEQUENCE</scope>
    <source>
        <strain evidence="1">VT162</strain>
    </source>
</reference>
<organism evidence="1 2">
    <name type="scientific">Meripilus lineatus</name>
    <dbReference type="NCBI Taxonomy" id="2056292"/>
    <lineage>
        <taxon>Eukaryota</taxon>
        <taxon>Fungi</taxon>
        <taxon>Dikarya</taxon>
        <taxon>Basidiomycota</taxon>
        <taxon>Agaricomycotina</taxon>
        <taxon>Agaricomycetes</taxon>
        <taxon>Polyporales</taxon>
        <taxon>Meripilaceae</taxon>
        <taxon>Meripilus</taxon>
    </lineage>
</organism>
<dbReference type="EMBL" id="JANAWD010000112">
    <property type="protein sequence ID" value="KAJ3486747.1"/>
    <property type="molecule type" value="Genomic_DNA"/>
</dbReference>
<evidence type="ECO:0000313" key="1">
    <source>
        <dbReference type="EMBL" id="KAJ3486747.1"/>
    </source>
</evidence>
<accession>A0AAD5V5Y4</accession>
<gene>
    <name evidence="1" type="ORF">NLI96_g4028</name>
</gene>
<dbReference type="AlphaFoldDB" id="A0AAD5V5Y4"/>
<dbReference type="Proteomes" id="UP001212997">
    <property type="component" value="Unassembled WGS sequence"/>
</dbReference>
<keyword evidence="2" id="KW-1185">Reference proteome</keyword>